<comment type="caution">
    <text evidence="2">The sequence shown here is derived from an EMBL/GenBank/DDBJ whole genome shotgun (WGS) entry which is preliminary data.</text>
</comment>
<proteinExistence type="predicted"/>
<evidence type="ECO:0000313" key="2">
    <source>
        <dbReference type="EMBL" id="KAK3242004.1"/>
    </source>
</evidence>
<organism evidence="2 3">
    <name type="scientific">Cymbomonas tetramitiformis</name>
    <dbReference type="NCBI Taxonomy" id="36881"/>
    <lineage>
        <taxon>Eukaryota</taxon>
        <taxon>Viridiplantae</taxon>
        <taxon>Chlorophyta</taxon>
        <taxon>Pyramimonadophyceae</taxon>
        <taxon>Pyramimonadales</taxon>
        <taxon>Pyramimonadaceae</taxon>
        <taxon>Cymbomonas</taxon>
    </lineage>
</organism>
<protein>
    <submittedName>
        <fullName evidence="2">Uncharacterized protein</fullName>
    </submittedName>
</protein>
<feature type="region of interest" description="Disordered" evidence="1">
    <location>
        <begin position="265"/>
        <end position="312"/>
    </location>
</feature>
<dbReference type="EMBL" id="LGRX02033264">
    <property type="protein sequence ID" value="KAK3242004.1"/>
    <property type="molecule type" value="Genomic_DNA"/>
</dbReference>
<dbReference type="AlphaFoldDB" id="A0AAE0EVS2"/>
<accession>A0AAE0EVS2</accession>
<gene>
    <name evidence="2" type="ORF">CYMTET_48282</name>
</gene>
<evidence type="ECO:0000256" key="1">
    <source>
        <dbReference type="SAM" id="MobiDB-lite"/>
    </source>
</evidence>
<feature type="region of interest" description="Disordered" evidence="1">
    <location>
        <begin position="89"/>
        <end position="122"/>
    </location>
</feature>
<name>A0AAE0EVS2_9CHLO</name>
<reference evidence="2 3" key="1">
    <citation type="journal article" date="2015" name="Genome Biol. Evol.">
        <title>Comparative Genomics of a Bacterivorous Green Alga Reveals Evolutionary Causalities and Consequences of Phago-Mixotrophic Mode of Nutrition.</title>
        <authorList>
            <person name="Burns J.A."/>
            <person name="Paasch A."/>
            <person name="Narechania A."/>
            <person name="Kim E."/>
        </authorList>
    </citation>
    <scope>NUCLEOTIDE SEQUENCE [LARGE SCALE GENOMIC DNA]</scope>
    <source>
        <strain evidence="2 3">PLY_AMNH</strain>
    </source>
</reference>
<evidence type="ECO:0000313" key="3">
    <source>
        <dbReference type="Proteomes" id="UP001190700"/>
    </source>
</evidence>
<feature type="compositionally biased region" description="Basic and acidic residues" evidence="1">
    <location>
        <begin position="265"/>
        <end position="298"/>
    </location>
</feature>
<keyword evidence="3" id="KW-1185">Reference proteome</keyword>
<dbReference type="Proteomes" id="UP001190700">
    <property type="component" value="Unassembled WGS sequence"/>
</dbReference>
<sequence>MDITENPGNALYKSAYRFSLCLPQTPGMNAMCKSNLRSSIWREEKVFVDLKSRRNLFQDLVQLELFVMGGGASRSMLTPVTVLERGAEPPHEAKGLEHKRSQPSEPRLTELKTRNSDLDRELESTVREELETLKSDRDVLAVELPAKIKQAELDQRLESEVQRYDPLATQQIDNEGHRLSEEVRSLKSEKQQLSSCIQQLEEAHERCNNEKKQLSAIVQQLEEDHRQCNDQKQQLEARNQKLEEDCRRSDNEKQHLEARIQQLEEAHGRCSDEKQQLEEGHSGRCDDEKRRREARNEQLEEDSSQSDDEKQQLAAVIRQLEDSKNKNLEMQVQASQKGSLAHDANHAIMPPPNYEELGACLICCAMLLLDA</sequence>